<dbReference type="AlphaFoldDB" id="A0AAW0E3U9"/>
<keyword evidence="3 6" id="KW-0479">Metal-binding</keyword>
<evidence type="ECO:0000256" key="6">
    <source>
        <dbReference type="PIRSR" id="PIRSR602403-1"/>
    </source>
</evidence>
<keyword evidence="7" id="KW-0503">Monooxygenase</keyword>
<keyword evidence="9" id="KW-1185">Reference proteome</keyword>
<dbReference type="InterPro" id="IPR002403">
    <property type="entry name" value="Cyt_P450_E_grp-IV"/>
</dbReference>
<protein>
    <recommendedName>
        <fullName evidence="10">Cytochrome P450</fullName>
    </recommendedName>
</protein>
<dbReference type="PRINTS" id="PR00465">
    <property type="entry name" value="EP450IV"/>
</dbReference>
<evidence type="ECO:0000256" key="3">
    <source>
        <dbReference type="ARBA" id="ARBA00022723"/>
    </source>
</evidence>
<reference evidence="8 9" key="1">
    <citation type="submission" date="2024-01" db="EMBL/GenBank/DDBJ databases">
        <title>A draft genome for a cacao thread blight-causing isolate of Paramarasmius palmivorus.</title>
        <authorList>
            <person name="Baruah I.K."/>
            <person name="Bukari Y."/>
            <person name="Amoako-Attah I."/>
            <person name="Meinhardt L.W."/>
            <person name="Bailey B.A."/>
            <person name="Cohen S.P."/>
        </authorList>
    </citation>
    <scope>NUCLEOTIDE SEQUENCE [LARGE SCALE GENOMIC DNA]</scope>
    <source>
        <strain evidence="8 9">GH-12</strain>
    </source>
</reference>
<evidence type="ECO:0000256" key="4">
    <source>
        <dbReference type="ARBA" id="ARBA00023002"/>
    </source>
</evidence>
<evidence type="ECO:0000313" key="8">
    <source>
        <dbReference type="EMBL" id="KAK7058659.1"/>
    </source>
</evidence>
<dbReference type="InterPro" id="IPR017972">
    <property type="entry name" value="Cyt_P450_CS"/>
</dbReference>
<evidence type="ECO:0000313" key="9">
    <source>
        <dbReference type="Proteomes" id="UP001383192"/>
    </source>
</evidence>
<comment type="cofactor">
    <cofactor evidence="1 6">
        <name>heme</name>
        <dbReference type="ChEBI" id="CHEBI:30413"/>
    </cofactor>
</comment>
<evidence type="ECO:0000256" key="5">
    <source>
        <dbReference type="ARBA" id="ARBA00023004"/>
    </source>
</evidence>
<dbReference type="SUPFAM" id="SSF48264">
    <property type="entry name" value="Cytochrome P450"/>
    <property type="match status" value="1"/>
</dbReference>
<dbReference type="Gene3D" id="1.10.630.10">
    <property type="entry name" value="Cytochrome P450"/>
    <property type="match status" value="1"/>
</dbReference>
<dbReference type="InterPro" id="IPR036396">
    <property type="entry name" value="Cyt_P450_sf"/>
</dbReference>
<proteinExistence type="inferred from homology"/>
<comment type="caution">
    <text evidence="8">The sequence shown here is derived from an EMBL/GenBank/DDBJ whole genome shotgun (WGS) entry which is preliminary data.</text>
</comment>
<dbReference type="CDD" id="cd11041">
    <property type="entry name" value="CYP503A1-like"/>
    <property type="match status" value="1"/>
</dbReference>
<keyword evidence="5 6" id="KW-0408">Iron</keyword>
<evidence type="ECO:0008006" key="10">
    <source>
        <dbReference type="Google" id="ProtNLM"/>
    </source>
</evidence>
<gene>
    <name evidence="8" type="ORF">VNI00_002295</name>
</gene>
<sequence length="419" mass="47904">MIEDIRKASDEQLSVPAAFEEAFHTSFVFGAPASEDPYHFGVIQTTLTRSVGAKAPEVHEEIVAAFNDEIPMTTDWVKVPTLDKVLRIVVRASNRLFVGLPLCRNEEWKELNINLTRLFFQMSETMNLFPKLLQPIVGWYISPRTAAFRIAAKLIRPMILERLERLKNNTDDRDEYDDLLAWLIKAAGGKKERLDPNDLTSRMLNINVAAIHTTAFTHALFHLASRPDLIEPLREEAERMIQEEGWTRNGMRKMSMMDSFLKESQRVSSSDPINVVRMAVTDFTFSNGTTVPAGTFLTTCQRAIHFDEVGVSKLTRKFYPNANEFDPLRSYRRRGDENESLKHQMITPDLDYLSFGIGKHACPGRFFAVNELKLLFAHTLLHYDIKYDDGDAKHKPNMFGGRTILDGKTQIMFRKRATA</sequence>
<dbReference type="Pfam" id="PF00067">
    <property type="entry name" value="p450"/>
    <property type="match status" value="1"/>
</dbReference>
<dbReference type="GO" id="GO:0016705">
    <property type="term" value="F:oxidoreductase activity, acting on paired donors, with incorporation or reduction of molecular oxygen"/>
    <property type="evidence" value="ECO:0007669"/>
    <property type="project" value="InterPro"/>
</dbReference>
<keyword evidence="4 7" id="KW-0560">Oxidoreductase</keyword>
<dbReference type="GO" id="GO:0005506">
    <property type="term" value="F:iron ion binding"/>
    <property type="evidence" value="ECO:0007669"/>
    <property type="project" value="InterPro"/>
</dbReference>
<accession>A0AAW0E3U9</accession>
<feature type="binding site" description="axial binding residue" evidence="6">
    <location>
        <position position="362"/>
    </location>
    <ligand>
        <name>heme</name>
        <dbReference type="ChEBI" id="CHEBI:30413"/>
    </ligand>
    <ligandPart>
        <name>Fe</name>
        <dbReference type="ChEBI" id="CHEBI:18248"/>
    </ligandPart>
</feature>
<dbReference type="GO" id="GO:0020037">
    <property type="term" value="F:heme binding"/>
    <property type="evidence" value="ECO:0007669"/>
    <property type="project" value="InterPro"/>
</dbReference>
<evidence type="ECO:0000256" key="1">
    <source>
        <dbReference type="ARBA" id="ARBA00001971"/>
    </source>
</evidence>
<dbReference type="Proteomes" id="UP001383192">
    <property type="component" value="Unassembled WGS sequence"/>
</dbReference>
<dbReference type="PANTHER" id="PTHR46206">
    <property type="entry name" value="CYTOCHROME P450"/>
    <property type="match status" value="1"/>
</dbReference>
<organism evidence="8 9">
    <name type="scientific">Paramarasmius palmivorus</name>
    <dbReference type="NCBI Taxonomy" id="297713"/>
    <lineage>
        <taxon>Eukaryota</taxon>
        <taxon>Fungi</taxon>
        <taxon>Dikarya</taxon>
        <taxon>Basidiomycota</taxon>
        <taxon>Agaricomycotina</taxon>
        <taxon>Agaricomycetes</taxon>
        <taxon>Agaricomycetidae</taxon>
        <taxon>Agaricales</taxon>
        <taxon>Marasmiineae</taxon>
        <taxon>Marasmiaceae</taxon>
        <taxon>Paramarasmius</taxon>
    </lineage>
</organism>
<dbReference type="EMBL" id="JAYKXP010000005">
    <property type="protein sequence ID" value="KAK7058659.1"/>
    <property type="molecule type" value="Genomic_DNA"/>
</dbReference>
<keyword evidence="6 7" id="KW-0349">Heme</keyword>
<dbReference type="PROSITE" id="PS00086">
    <property type="entry name" value="CYTOCHROME_P450"/>
    <property type="match status" value="1"/>
</dbReference>
<name>A0AAW0E3U9_9AGAR</name>
<evidence type="ECO:0000256" key="7">
    <source>
        <dbReference type="RuleBase" id="RU000461"/>
    </source>
</evidence>
<comment type="similarity">
    <text evidence="2 7">Belongs to the cytochrome P450 family.</text>
</comment>
<dbReference type="GO" id="GO:0004497">
    <property type="term" value="F:monooxygenase activity"/>
    <property type="evidence" value="ECO:0007669"/>
    <property type="project" value="UniProtKB-KW"/>
</dbReference>
<evidence type="ECO:0000256" key="2">
    <source>
        <dbReference type="ARBA" id="ARBA00010617"/>
    </source>
</evidence>
<dbReference type="InterPro" id="IPR001128">
    <property type="entry name" value="Cyt_P450"/>
</dbReference>